<keyword evidence="1" id="KW-0813">Transport</keyword>
<evidence type="ECO:0000256" key="2">
    <source>
        <dbReference type="ARBA" id="ARBA00022617"/>
    </source>
</evidence>
<gene>
    <name evidence="8" type="ORF">CVT23_19160</name>
</gene>
<keyword evidence="9" id="KW-1185">Reference proteome</keyword>
<dbReference type="InterPro" id="IPR009056">
    <property type="entry name" value="Cyt_c-like_dom"/>
</dbReference>
<dbReference type="OrthoDB" id="9779283at2"/>
<dbReference type="GO" id="GO:0009055">
    <property type="term" value="F:electron transfer activity"/>
    <property type="evidence" value="ECO:0007669"/>
    <property type="project" value="InterPro"/>
</dbReference>
<protein>
    <submittedName>
        <fullName evidence="8">Cytochrome C</fullName>
    </submittedName>
</protein>
<evidence type="ECO:0000313" key="9">
    <source>
        <dbReference type="Proteomes" id="UP000229498"/>
    </source>
</evidence>
<dbReference type="RefSeq" id="WP_109792868.1">
    <property type="nucleotide sequence ID" value="NZ_PHIG01000048.1"/>
</dbReference>
<evidence type="ECO:0000313" key="8">
    <source>
        <dbReference type="EMBL" id="PJK28150.1"/>
    </source>
</evidence>
<keyword evidence="3 6" id="KW-0479">Metal-binding</keyword>
<dbReference type="InterPro" id="IPR051811">
    <property type="entry name" value="Cytochrome_c550/c551-like"/>
</dbReference>
<dbReference type="GO" id="GO:0020037">
    <property type="term" value="F:heme binding"/>
    <property type="evidence" value="ECO:0007669"/>
    <property type="project" value="InterPro"/>
</dbReference>
<sequence length="135" mass="14043">MRLVSLAFAAAVIAATLAGIWWLGQSPDSGGGAQVAVDVPDLSAEAEAGAAVFKRSCVVCHGANAAGGPGGPPLVHRIYEPSHHGDGAFVRAVRQGVRQHHWNFGDMAPIPGVSDQELAQIIAYVRELQRANGIE</sequence>
<organism evidence="8 9">
    <name type="scientific">Minwuia thermotolerans</name>
    <dbReference type="NCBI Taxonomy" id="2056226"/>
    <lineage>
        <taxon>Bacteria</taxon>
        <taxon>Pseudomonadati</taxon>
        <taxon>Pseudomonadota</taxon>
        <taxon>Alphaproteobacteria</taxon>
        <taxon>Minwuiales</taxon>
        <taxon>Minwuiaceae</taxon>
        <taxon>Minwuia</taxon>
    </lineage>
</organism>
<dbReference type="GO" id="GO:0046872">
    <property type="term" value="F:metal ion binding"/>
    <property type="evidence" value="ECO:0007669"/>
    <property type="project" value="UniProtKB-KW"/>
</dbReference>
<evidence type="ECO:0000259" key="7">
    <source>
        <dbReference type="PROSITE" id="PS51007"/>
    </source>
</evidence>
<reference evidence="8 9" key="1">
    <citation type="submission" date="2017-11" db="EMBL/GenBank/DDBJ databases">
        <title>Draft genome sequence of Rhizobiales bacterium SY3-13.</title>
        <authorList>
            <person name="Sun C."/>
        </authorList>
    </citation>
    <scope>NUCLEOTIDE SEQUENCE [LARGE SCALE GENOMIC DNA]</scope>
    <source>
        <strain evidence="8 9">SY3-13</strain>
    </source>
</reference>
<accession>A0A2M9FXH2</accession>
<evidence type="ECO:0000256" key="4">
    <source>
        <dbReference type="ARBA" id="ARBA00022982"/>
    </source>
</evidence>
<dbReference type="Gene3D" id="1.10.760.10">
    <property type="entry name" value="Cytochrome c-like domain"/>
    <property type="match status" value="1"/>
</dbReference>
<dbReference type="Pfam" id="PF00034">
    <property type="entry name" value="Cytochrom_C"/>
    <property type="match status" value="1"/>
</dbReference>
<evidence type="ECO:0000256" key="6">
    <source>
        <dbReference type="PROSITE-ProRule" id="PRU00433"/>
    </source>
</evidence>
<dbReference type="Proteomes" id="UP000229498">
    <property type="component" value="Unassembled WGS sequence"/>
</dbReference>
<evidence type="ECO:0000256" key="3">
    <source>
        <dbReference type="ARBA" id="ARBA00022723"/>
    </source>
</evidence>
<keyword evidence="2 6" id="KW-0349">Heme</keyword>
<dbReference type="InterPro" id="IPR036909">
    <property type="entry name" value="Cyt_c-like_dom_sf"/>
</dbReference>
<proteinExistence type="predicted"/>
<name>A0A2M9FXH2_9PROT</name>
<evidence type="ECO:0000256" key="1">
    <source>
        <dbReference type="ARBA" id="ARBA00022448"/>
    </source>
</evidence>
<keyword evidence="5 6" id="KW-0408">Iron</keyword>
<comment type="caution">
    <text evidence="8">The sequence shown here is derived from an EMBL/GenBank/DDBJ whole genome shotgun (WGS) entry which is preliminary data.</text>
</comment>
<dbReference type="PANTHER" id="PTHR37823:SF1">
    <property type="entry name" value="CYTOCHROME C-553-LIKE"/>
    <property type="match status" value="1"/>
</dbReference>
<dbReference type="PROSITE" id="PS51007">
    <property type="entry name" value="CYTC"/>
    <property type="match status" value="1"/>
</dbReference>
<dbReference type="PANTHER" id="PTHR37823">
    <property type="entry name" value="CYTOCHROME C-553-LIKE"/>
    <property type="match status" value="1"/>
</dbReference>
<dbReference type="AlphaFoldDB" id="A0A2M9FXH2"/>
<dbReference type="SUPFAM" id="SSF46626">
    <property type="entry name" value="Cytochrome c"/>
    <property type="match status" value="1"/>
</dbReference>
<feature type="domain" description="Cytochrome c" evidence="7">
    <location>
        <begin position="44"/>
        <end position="129"/>
    </location>
</feature>
<dbReference type="EMBL" id="PHIG01000048">
    <property type="protein sequence ID" value="PJK28150.1"/>
    <property type="molecule type" value="Genomic_DNA"/>
</dbReference>
<keyword evidence="4" id="KW-0249">Electron transport</keyword>
<evidence type="ECO:0000256" key="5">
    <source>
        <dbReference type="ARBA" id="ARBA00023004"/>
    </source>
</evidence>